<dbReference type="InterPro" id="IPR015793">
    <property type="entry name" value="Pyrv_Knase_brl"/>
</dbReference>
<evidence type="ECO:0000256" key="4">
    <source>
        <dbReference type="ARBA" id="ARBA00012142"/>
    </source>
</evidence>
<keyword evidence="12" id="KW-0670">Pyruvate</keyword>
<feature type="domain" description="Pyruvate kinase barrel" evidence="13">
    <location>
        <begin position="6"/>
        <end position="71"/>
    </location>
</feature>
<accession>A0A1W9NX72</accession>
<evidence type="ECO:0000256" key="12">
    <source>
        <dbReference type="ARBA" id="ARBA00023317"/>
    </source>
</evidence>
<protein>
    <recommendedName>
        <fullName evidence="4">pyruvate kinase</fullName>
        <ecNumber evidence="4">2.7.1.40</ecNumber>
    </recommendedName>
</protein>
<organism evidence="14 15">
    <name type="scientific">candidate division CPR3 bacterium 4484_211</name>
    <dbReference type="NCBI Taxonomy" id="1968527"/>
    <lineage>
        <taxon>Bacteria</taxon>
        <taxon>Bacteria division CPR3</taxon>
    </lineage>
</organism>
<keyword evidence="6" id="KW-0479">Metal-binding</keyword>
<comment type="cofactor">
    <cofactor evidence="1">
        <name>K(+)</name>
        <dbReference type="ChEBI" id="CHEBI:29103"/>
    </cofactor>
</comment>
<dbReference type="EMBL" id="MZGJ01000029">
    <property type="protein sequence ID" value="OQX50600.1"/>
    <property type="molecule type" value="Genomic_DNA"/>
</dbReference>
<feature type="domain" description="Pyruvate kinase barrel" evidence="13">
    <location>
        <begin position="77"/>
        <end position="226"/>
    </location>
</feature>
<evidence type="ECO:0000313" key="14">
    <source>
        <dbReference type="EMBL" id="OQX50600.1"/>
    </source>
</evidence>
<dbReference type="InterPro" id="IPR001697">
    <property type="entry name" value="Pyr_Knase"/>
</dbReference>
<proteinExistence type="inferred from homology"/>
<dbReference type="GO" id="GO:0004743">
    <property type="term" value="F:pyruvate kinase activity"/>
    <property type="evidence" value="ECO:0007669"/>
    <property type="project" value="UniProtKB-EC"/>
</dbReference>
<evidence type="ECO:0000256" key="1">
    <source>
        <dbReference type="ARBA" id="ARBA00001958"/>
    </source>
</evidence>
<sequence>MNNQPKNTKIIATIGPSSEDLTTLKDLIRAGADIFRFNLKHGTISWHNQIIEKAQKAAQSINKSIQILIDIPSLQLQEGIDLAINTKAAYVALSYVKTAIEITKLKKMVSRAEPPIAVIAKIETKEALDNFSEILQETDAIMVARGDLGRTISIEKVPSVQKEIIAACGKAGKMDIVATEMLLSMTANKIPTMAEVSDVTNAVLEGSDAVMLSEEVATGQYPVEAVKTMVEIVCEAEKH</sequence>
<keyword evidence="11" id="KW-0324">Glycolysis</keyword>
<evidence type="ECO:0000256" key="10">
    <source>
        <dbReference type="ARBA" id="ARBA00022842"/>
    </source>
</evidence>
<keyword evidence="8" id="KW-0418">Kinase</keyword>
<dbReference type="GO" id="GO:0000287">
    <property type="term" value="F:magnesium ion binding"/>
    <property type="evidence" value="ECO:0007669"/>
    <property type="project" value="InterPro"/>
</dbReference>
<reference evidence="15" key="1">
    <citation type="submission" date="2017-03" db="EMBL/GenBank/DDBJ databases">
        <title>Novel pathways for hydrocarbon cycling and metabolic interdependencies in hydrothermal sediment communities.</title>
        <authorList>
            <person name="Dombrowski N."/>
            <person name="Seitz K."/>
            <person name="Teske A."/>
            <person name="Baker B."/>
        </authorList>
    </citation>
    <scope>NUCLEOTIDE SEQUENCE [LARGE SCALE GENOMIC DNA]</scope>
</reference>
<evidence type="ECO:0000259" key="13">
    <source>
        <dbReference type="Pfam" id="PF00224"/>
    </source>
</evidence>
<dbReference type="Proteomes" id="UP000192520">
    <property type="component" value="Unassembled WGS sequence"/>
</dbReference>
<comment type="pathway">
    <text evidence="2">Carbohydrate degradation; glycolysis; pyruvate from D-glyceraldehyde 3-phosphate: step 5/5.</text>
</comment>
<comment type="similarity">
    <text evidence="3">Belongs to the pyruvate kinase family.</text>
</comment>
<dbReference type="EC" id="2.7.1.40" evidence="4"/>
<dbReference type="PANTHER" id="PTHR11817">
    <property type="entry name" value="PYRUVATE KINASE"/>
    <property type="match status" value="1"/>
</dbReference>
<evidence type="ECO:0000256" key="6">
    <source>
        <dbReference type="ARBA" id="ARBA00022723"/>
    </source>
</evidence>
<gene>
    <name evidence="14" type="ORF">B5M47_03650</name>
</gene>
<dbReference type="SUPFAM" id="SSF51621">
    <property type="entry name" value="Phosphoenolpyruvate/pyruvate domain"/>
    <property type="match status" value="1"/>
</dbReference>
<dbReference type="STRING" id="1968527.B5M47_03650"/>
<dbReference type="Gene3D" id="3.20.20.60">
    <property type="entry name" value="Phosphoenolpyruvate-binding domains"/>
    <property type="match status" value="1"/>
</dbReference>
<keyword evidence="10" id="KW-0460">Magnesium</keyword>
<dbReference type="InterPro" id="IPR040442">
    <property type="entry name" value="Pyrv_kinase-like_dom_sf"/>
</dbReference>
<name>A0A1W9NX72_UNCC3</name>
<evidence type="ECO:0000256" key="3">
    <source>
        <dbReference type="ARBA" id="ARBA00008663"/>
    </source>
</evidence>
<keyword evidence="7" id="KW-0547">Nucleotide-binding</keyword>
<dbReference type="AlphaFoldDB" id="A0A1W9NX72"/>
<evidence type="ECO:0000256" key="5">
    <source>
        <dbReference type="ARBA" id="ARBA00022679"/>
    </source>
</evidence>
<keyword evidence="9" id="KW-0067">ATP-binding</keyword>
<dbReference type="UniPathway" id="UPA00109">
    <property type="reaction ID" value="UER00188"/>
</dbReference>
<dbReference type="GO" id="GO:0005524">
    <property type="term" value="F:ATP binding"/>
    <property type="evidence" value="ECO:0007669"/>
    <property type="project" value="UniProtKB-KW"/>
</dbReference>
<dbReference type="GO" id="GO:0030955">
    <property type="term" value="F:potassium ion binding"/>
    <property type="evidence" value="ECO:0007669"/>
    <property type="project" value="InterPro"/>
</dbReference>
<evidence type="ECO:0000256" key="8">
    <source>
        <dbReference type="ARBA" id="ARBA00022777"/>
    </source>
</evidence>
<dbReference type="PROSITE" id="PS00110">
    <property type="entry name" value="PYRUVATE_KINASE"/>
    <property type="match status" value="1"/>
</dbReference>
<keyword evidence="5" id="KW-0808">Transferase</keyword>
<evidence type="ECO:0000256" key="11">
    <source>
        <dbReference type="ARBA" id="ARBA00023152"/>
    </source>
</evidence>
<dbReference type="InterPro" id="IPR015813">
    <property type="entry name" value="Pyrv/PenolPyrv_kinase-like_dom"/>
</dbReference>
<dbReference type="GO" id="GO:0016301">
    <property type="term" value="F:kinase activity"/>
    <property type="evidence" value="ECO:0007669"/>
    <property type="project" value="UniProtKB-KW"/>
</dbReference>
<dbReference type="Pfam" id="PF00224">
    <property type="entry name" value="PK"/>
    <property type="match status" value="2"/>
</dbReference>
<comment type="caution">
    <text evidence="14">The sequence shown here is derived from an EMBL/GenBank/DDBJ whole genome shotgun (WGS) entry which is preliminary data.</text>
</comment>
<evidence type="ECO:0000256" key="2">
    <source>
        <dbReference type="ARBA" id="ARBA00004997"/>
    </source>
</evidence>
<evidence type="ECO:0000256" key="7">
    <source>
        <dbReference type="ARBA" id="ARBA00022741"/>
    </source>
</evidence>
<dbReference type="InterPro" id="IPR018209">
    <property type="entry name" value="Pyrv_Knase_AS"/>
</dbReference>
<evidence type="ECO:0000313" key="15">
    <source>
        <dbReference type="Proteomes" id="UP000192520"/>
    </source>
</evidence>
<evidence type="ECO:0000256" key="9">
    <source>
        <dbReference type="ARBA" id="ARBA00022840"/>
    </source>
</evidence>